<proteinExistence type="predicted"/>
<feature type="region of interest" description="Disordered" evidence="1">
    <location>
        <begin position="1"/>
        <end position="26"/>
    </location>
</feature>
<feature type="compositionally biased region" description="Basic residues" evidence="1">
    <location>
        <begin position="17"/>
        <end position="26"/>
    </location>
</feature>
<evidence type="ECO:0000313" key="2">
    <source>
        <dbReference type="EMBL" id="MBB5198997.1"/>
    </source>
</evidence>
<comment type="caution">
    <text evidence="2">The sequence shown here is derived from an EMBL/GenBank/DDBJ whole genome shotgun (WGS) entry which is preliminary data.</text>
</comment>
<organism evidence="2 3">
    <name type="scientific">Glaciimonas immobilis</name>
    <dbReference type="NCBI Taxonomy" id="728004"/>
    <lineage>
        <taxon>Bacteria</taxon>
        <taxon>Pseudomonadati</taxon>
        <taxon>Pseudomonadota</taxon>
        <taxon>Betaproteobacteria</taxon>
        <taxon>Burkholderiales</taxon>
        <taxon>Oxalobacteraceae</taxon>
        <taxon>Glaciimonas</taxon>
    </lineage>
</organism>
<dbReference type="EMBL" id="JACHHQ010000001">
    <property type="protein sequence ID" value="MBB5198997.1"/>
    <property type="molecule type" value="Genomic_DNA"/>
</dbReference>
<gene>
    <name evidence="2" type="ORF">HNR39_000807</name>
</gene>
<dbReference type="RefSeq" id="WP_168053326.1">
    <property type="nucleotide sequence ID" value="NZ_JAAOZT010000002.1"/>
</dbReference>
<protein>
    <submittedName>
        <fullName evidence="2">Uncharacterized protein</fullName>
    </submittedName>
</protein>
<reference evidence="2 3" key="1">
    <citation type="submission" date="2020-08" db="EMBL/GenBank/DDBJ databases">
        <title>Genomic Encyclopedia of Type Strains, Phase IV (KMG-IV): sequencing the most valuable type-strain genomes for metagenomic binning, comparative biology and taxonomic classification.</title>
        <authorList>
            <person name="Goeker M."/>
        </authorList>
    </citation>
    <scope>NUCLEOTIDE SEQUENCE [LARGE SCALE GENOMIC DNA]</scope>
    <source>
        <strain evidence="2 3">DSM 23240</strain>
    </source>
</reference>
<sequence>MATRAPVDAVPASTKKPVAKAKAKVNAKKVAPPKTVVNATATAPPATKKARVAKKVAPANTPATAKQPILSAPLAELSKAVPKALPNAVSAVKPIAATKAKPKKAKLVRDSFTMPEDEYQVLSDVKKACLKAGLAVKKSELLRIGVSLIKGLDNAKLKAAIASLPLVKAGRPKKDK</sequence>
<name>A0A840RL61_9BURK</name>
<dbReference type="AlphaFoldDB" id="A0A840RL61"/>
<keyword evidence="3" id="KW-1185">Reference proteome</keyword>
<dbReference type="Proteomes" id="UP000571084">
    <property type="component" value="Unassembled WGS sequence"/>
</dbReference>
<evidence type="ECO:0000256" key="1">
    <source>
        <dbReference type="SAM" id="MobiDB-lite"/>
    </source>
</evidence>
<evidence type="ECO:0000313" key="3">
    <source>
        <dbReference type="Proteomes" id="UP000571084"/>
    </source>
</evidence>
<accession>A0A840RL61</accession>